<evidence type="ECO:0000259" key="1">
    <source>
        <dbReference type="SMART" id="SM00306"/>
    </source>
</evidence>
<dbReference type="InterPro" id="IPR036844">
    <property type="entry name" value="Hint_dom_sf"/>
</dbReference>
<dbReference type="EMBL" id="SRKY01000001">
    <property type="protein sequence ID" value="THH38964.1"/>
    <property type="molecule type" value="Genomic_DNA"/>
</dbReference>
<evidence type="ECO:0000313" key="2">
    <source>
        <dbReference type="EMBL" id="THH38964.1"/>
    </source>
</evidence>
<gene>
    <name evidence="2" type="ORF">E4Z66_05245</name>
</gene>
<dbReference type="Pfam" id="PF13403">
    <property type="entry name" value="Hint_2"/>
    <property type="match status" value="1"/>
</dbReference>
<evidence type="ECO:0000313" key="3">
    <source>
        <dbReference type="Proteomes" id="UP000306602"/>
    </source>
</evidence>
<dbReference type="SMART" id="SM00306">
    <property type="entry name" value="HintN"/>
    <property type="match status" value="1"/>
</dbReference>
<sequence>MSPHSAPLQSLAVIDGRAFKVVRGANLGDGLSFADDLVLDDIYQLSETALRPRMSLTSEGGHFRIAEGSEAGQIGARVCLDCALTLMSEDGETTDAIVMVELDGNDYVAASYLLPLAPISPKMDYALVGIDISDAREMLARIACVSFSRGTQITLSSGLQRPIEDLQPGDKVLTRDAGAQEIRWIGQNTLRATGQFAPIRIKAGTLNNDRDLIVSPDHRLFIYQREDRIGAGRSELLVKARHLVNGDSVVVMEGGYIDYFQLLFDDHQIIFAEGIAAESFLVDLRTAPAVPIELSSRMSSTPGNRMARLDVNEGLLDRPDAAELLRLASSR</sequence>
<keyword evidence="3" id="KW-1185">Reference proteome</keyword>
<accession>A0A4S4NH17</accession>
<dbReference type="Proteomes" id="UP000306602">
    <property type="component" value="Unassembled WGS sequence"/>
</dbReference>
<comment type="caution">
    <text evidence="2">The sequence shown here is derived from an EMBL/GenBank/DDBJ whole genome shotgun (WGS) entry which is preliminary data.</text>
</comment>
<dbReference type="OrthoDB" id="6305173at2"/>
<dbReference type="InterPro" id="IPR028992">
    <property type="entry name" value="Hedgehog/Intein_dom"/>
</dbReference>
<dbReference type="CDD" id="cd00081">
    <property type="entry name" value="Hint"/>
    <property type="match status" value="1"/>
</dbReference>
<dbReference type="RefSeq" id="WP_136461883.1">
    <property type="nucleotide sequence ID" value="NZ_SRKY01000001.1"/>
</dbReference>
<dbReference type="SUPFAM" id="SSF51294">
    <property type="entry name" value="Hedgehog/intein (Hint) domain"/>
    <property type="match status" value="1"/>
</dbReference>
<dbReference type="Gene3D" id="2.170.16.10">
    <property type="entry name" value="Hedgehog/Intein (Hint) domain"/>
    <property type="match status" value="1"/>
</dbReference>
<protein>
    <submittedName>
        <fullName evidence="2">Hint domain-containing protein</fullName>
    </submittedName>
</protein>
<feature type="domain" description="Hint" evidence="1">
    <location>
        <begin position="144"/>
        <end position="253"/>
    </location>
</feature>
<dbReference type="AlphaFoldDB" id="A0A4S4NH17"/>
<reference evidence="2 3" key="1">
    <citation type="submission" date="2019-04" db="EMBL/GenBank/DDBJ databases">
        <title>Shimia ponticola sp. nov., isolated from seawater.</title>
        <authorList>
            <person name="Kim Y.-O."/>
            <person name="Yoon J.-H."/>
        </authorList>
    </citation>
    <scope>NUCLEOTIDE SEQUENCE [LARGE SCALE GENOMIC DNA]</scope>
    <source>
        <strain evidence="2 3">MYP11</strain>
    </source>
</reference>
<dbReference type="InterPro" id="IPR003587">
    <property type="entry name" value="Hint_dom_N"/>
</dbReference>
<name>A0A4S4NH17_9RHOB</name>
<organism evidence="2 3">
    <name type="scientific">Aliishimia ponticola</name>
    <dbReference type="NCBI Taxonomy" id="2499833"/>
    <lineage>
        <taxon>Bacteria</taxon>
        <taxon>Pseudomonadati</taxon>
        <taxon>Pseudomonadota</taxon>
        <taxon>Alphaproteobacteria</taxon>
        <taxon>Rhodobacterales</taxon>
        <taxon>Paracoccaceae</taxon>
        <taxon>Aliishimia</taxon>
    </lineage>
</organism>
<proteinExistence type="predicted"/>